<evidence type="ECO:0000313" key="1">
    <source>
        <dbReference type="EMBL" id="CAE6493503.1"/>
    </source>
</evidence>
<protein>
    <submittedName>
        <fullName evidence="1">Uncharacterized protein</fullName>
    </submittedName>
</protein>
<name>A0A812EVJ4_9ARCH</name>
<evidence type="ECO:0000313" key="2">
    <source>
        <dbReference type="Proteomes" id="UP000655759"/>
    </source>
</evidence>
<proteinExistence type="predicted"/>
<organism evidence="1 2">
    <name type="scientific">Candidatus Nitrosotenuis uzonensis</name>
    <dbReference type="NCBI Taxonomy" id="1407055"/>
    <lineage>
        <taxon>Archaea</taxon>
        <taxon>Nitrososphaerota</taxon>
        <taxon>Candidatus Nitrosotenuis</taxon>
    </lineage>
</organism>
<accession>A0A812EVJ4</accession>
<dbReference type="AlphaFoldDB" id="A0A812EVJ4"/>
<comment type="caution">
    <text evidence="1">The sequence shown here is derived from an EMBL/GenBank/DDBJ whole genome shotgun (WGS) entry which is preliminary data.</text>
</comment>
<dbReference type="RefSeq" id="WP_205099022.1">
    <property type="nucleotide sequence ID" value="NZ_CAJNAQ010000005.1"/>
</dbReference>
<dbReference type="Proteomes" id="UP000655759">
    <property type="component" value="Unassembled WGS sequence"/>
</dbReference>
<reference evidence="1" key="1">
    <citation type="submission" date="2021-02" db="EMBL/GenBank/DDBJ databases">
        <authorList>
            <person name="Han P."/>
        </authorList>
    </citation>
    <scope>NUCLEOTIDE SEQUENCE</scope>
    <source>
        <strain evidence="1">Candidatus Nitrosotenuis uzonensis 5A</strain>
    </source>
</reference>
<sequence>MLSDEYNLYWIICKQCGYRSQDSWQQDHAQKLRQLHINMKGCNDNSVALALEMTELSSEMESQPPQPQDGIDWMYDCLDVAKGILLEHHRHYDGTENCDLDKFFRESTFELFIQKDRPYAYAYINANNGTPYPIGINYNFVTQTAENERMLHIVLVHELLHAIHPDWGHNKITPEERKLANISCHYDAIHNMEIMYLSGKMRYCDV</sequence>
<gene>
    <name evidence="1" type="ORF">NUZ5A_50170</name>
</gene>
<dbReference type="EMBL" id="CAJNAQ010000005">
    <property type="protein sequence ID" value="CAE6493503.1"/>
    <property type="molecule type" value="Genomic_DNA"/>
</dbReference>